<feature type="binding site" evidence="5">
    <location>
        <begin position="210"/>
        <end position="217"/>
    </location>
    <ligand>
        <name>NAD(+)</name>
        <dbReference type="ChEBI" id="CHEBI:57540"/>
    </ligand>
</feature>
<proteinExistence type="inferred from homology"/>
<evidence type="ECO:0000313" key="9">
    <source>
        <dbReference type="EMBL" id="GIK05160.1"/>
    </source>
</evidence>
<protein>
    <submittedName>
        <fullName evidence="9">Uncharacterized protein</fullName>
    </submittedName>
</protein>
<evidence type="ECO:0000259" key="7">
    <source>
        <dbReference type="Pfam" id="PF02852"/>
    </source>
</evidence>
<dbReference type="SUPFAM" id="SSF55424">
    <property type="entry name" value="FAD/NAD-linked reductases, dimerisation (C-terminal) domain"/>
    <property type="match status" value="1"/>
</dbReference>
<dbReference type="Pfam" id="PF02852">
    <property type="entry name" value="Pyr_redox_dim"/>
    <property type="match status" value="1"/>
</dbReference>
<dbReference type="Gene3D" id="3.30.390.30">
    <property type="match status" value="1"/>
</dbReference>
<dbReference type="InterPro" id="IPR023753">
    <property type="entry name" value="FAD/NAD-binding_dom"/>
</dbReference>
<name>A0A9P3BZJ9_ASPVI</name>
<dbReference type="PANTHER" id="PTHR43014:SF2">
    <property type="entry name" value="MERCURIC REDUCTASE"/>
    <property type="match status" value="1"/>
</dbReference>
<dbReference type="Proteomes" id="UP000710440">
    <property type="component" value="Unassembled WGS sequence"/>
</dbReference>
<dbReference type="PANTHER" id="PTHR43014">
    <property type="entry name" value="MERCURIC REDUCTASE"/>
    <property type="match status" value="1"/>
</dbReference>
<dbReference type="InterPro" id="IPR004099">
    <property type="entry name" value="Pyr_nucl-diS_OxRdtase_dimer"/>
</dbReference>
<dbReference type="InterPro" id="IPR016156">
    <property type="entry name" value="FAD/NAD-linked_Rdtase_dimer_sf"/>
</dbReference>
<feature type="binding site" evidence="5">
    <location>
        <position position="343"/>
    </location>
    <ligand>
        <name>FAD</name>
        <dbReference type="ChEBI" id="CHEBI:57692"/>
    </ligand>
</feature>
<dbReference type="Gene3D" id="3.50.50.60">
    <property type="entry name" value="FAD/NAD(P)-binding domain"/>
    <property type="match status" value="2"/>
</dbReference>
<keyword evidence="2" id="KW-0285">Flavoprotein</keyword>
<dbReference type="PIRSF" id="PIRSF000350">
    <property type="entry name" value="Mercury_reductase_MerA"/>
    <property type="match status" value="1"/>
</dbReference>
<comment type="similarity">
    <text evidence="1">Belongs to the class-I pyridine nucleotide-disulfide oxidoreductase family.</text>
</comment>
<dbReference type="OrthoDB" id="361797at2759"/>
<keyword evidence="10" id="KW-1185">Reference proteome</keyword>
<dbReference type="RefSeq" id="XP_043128346.1">
    <property type="nucleotide sequence ID" value="XM_043272411.1"/>
</dbReference>
<dbReference type="PRINTS" id="PR00411">
    <property type="entry name" value="PNDRDTASEI"/>
</dbReference>
<gene>
    <name evidence="9" type="ORF">Aspvir_009262</name>
</gene>
<evidence type="ECO:0000256" key="4">
    <source>
        <dbReference type="PIRSR" id="PIRSR000350-2"/>
    </source>
</evidence>
<feature type="active site" description="Proton acceptor" evidence="4">
    <location>
        <position position="482"/>
    </location>
</feature>
<dbReference type="AlphaFoldDB" id="A0A9P3BZJ9"/>
<evidence type="ECO:0000259" key="8">
    <source>
        <dbReference type="Pfam" id="PF07992"/>
    </source>
</evidence>
<evidence type="ECO:0000313" key="10">
    <source>
        <dbReference type="Proteomes" id="UP000710440"/>
    </source>
</evidence>
<feature type="binding site" evidence="5">
    <location>
        <position position="71"/>
    </location>
    <ligand>
        <name>FAD</name>
        <dbReference type="ChEBI" id="CHEBI:57692"/>
    </ligand>
</feature>
<feature type="disulfide bond" description="Redox-active" evidence="6">
    <location>
        <begin position="62"/>
        <end position="67"/>
    </location>
</feature>
<evidence type="ECO:0000256" key="6">
    <source>
        <dbReference type="PIRSR" id="PIRSR000350-4"/>
    </source>
</evidence>
<organism evidence="9 10">
    <name type="scientific">Aspergillus viridinutans</name>
    <dbReference type="NCBI Taxonomy" id="75553"/>
    <lineage>
        <taxon>Eukaryota</taxon>
        <taxon>Fungi</taxon>
        <taxon>Dikarya</taxon>
        <taxon>Ascomycota</taxon>
        <taxon>Pezizomycotina</taxon>
        <taxon>Eurotiomycetes</taxon>
        <taxon>Eurotiomycetidae</taxon>
        <taxon>Eurotiales</taxon>
        <taxon>Aspergillaceae</taxon>
        <taxon>Aspergillus</taxon>
        <taxon>Aspergillus subgen. Fumigati</taxon>
    </lineage>
</organism>
<dbReference type="GO" id="GO:0003955">
    <property type="term" value="F:NAD(P)H dehydrogenase (quinone) activity"/>
    <property type="evidence" value="ECO:0007669"/>
    <property type="project" value="TreeGrafter"/>
</dbReference>
<dbReference type="GeneID" id="66937244"/>
<reference evidence="9 10" key="1">
    <citation type="submission" date="2021-02" db="EMBL/GenBank/DDBJ databases">
        <title>Pan-genome distribution and transcriptional activeness of fungal secondary metabolism genes in Aspergillus section Fumigati.</title>
        <authorList>
            <person name="Takahashi H."/>
            <person name="Umemura M."/>
            <person name="Ninomiya A."/>
            <person name="Kusuya Y."/>
            <person name="Urayama S."/>
            <person name="Shimizu M."/>
            <person name="Watanabe A."/>
            <person name="Kamei K."/>
            <person name="Yaguchi T."/>
            <person name="Hagiwara D."/>
        </authorList>
    </citation>
    <scope>NUCLEOTIDE SEQUENCE [LARGE SCALE GENOMIC DNA]</scope>
    <source>
        <strain evidence="9 10">IFM 47045</strain>
    </source>
</reference>
<evidence type="ECO:0000256" key="5">
    <source>
        <dbReference type="PIRSR" id="PIRSR000350-3"/>
    </source>
</evidence>
<comment type="caution">
    <text evidence="9">The sequence shown here is derived from an EMBL/GenBank/DDBJ whole genome shotgun (WGS) entry which is preliminary data.</text>
</comment>
<comment type="cofactor">
    <cofactor evidence="5">
        <name>FAD</name>
        <dbReference type="ChEBI" id="CHEBI:57692"/>
    </cofactor>
    <text evidence="5">Binds 1 FAD per subunit.</text>
</comment>
<keyword evidence="5" id="KW-0547">Nucleotide-binding</keyword>
<evidence type="ECO:0000256" key="2">
    <source>
        <dbReference type="ARBA" id="ARBA00022630"/>
    </source>
</evidence>
<dbReference type="InterPro" id="IPR001100">
    <property type="entry name" value="Pyr_nuc-diS_OxRdtase"/>
</dbReference>
<dbReference type="SUPFAM" id="SSF51905">
    <property type="entry name" value="FAD/NAD(P)-binding domain"/>
    <property type="match status" value="1"/>
</dbReference>
<dbReference type="EMBL" id="BOPL01000008">
    <property type="protein sequence ID" value="GIK05160.1"/>
    <property type="molecule type" value="Genomic_DNA"/>
</dbReference>
<feature type="domain" description="FAD/NAD(P)-binding" evidence="8">
    <location>
        <begin position="26"/>
        <end position="352"/>
    </location>
</feature>
<accession>A0A9P3BZJ9</accession>
<dbReference type="PRINTS" id="PR00368">
    <property type="entry name" value="FADPNR"/>
</dbReference>
<feature type="domain" description="Pyridine nucleotide-disulphide oxidoreductase dimerisation" evidence="7">
    <location>
        <begin position="382"/>
        <end position="490"/>
    </location>
</feature>
<keyword evidence="3 5" id="KW-0274">FAD</keyword>
<keyword evidence="5" id="KW-0520">NAD</keyword>
<feature type="binding site" evidence="5">
    <location>
        <position position="302"/>
    </location>
    <ligand>
        <name>NAD(+)</name>
        <dbReference type="ChEBI" id="CHEBI:57540"/>
    </ligand>
</feature>
<evidence type="ECO:0000256" key="1">
    <source>
        <dbReference type="ARBA" id="ARBA00007532"/>
    </source>
</evidence>
<dbReference type="Pfam" id="PF07992">
    <property type="entry name" value="Pyr_redox_2"/>
    <property type="match status" value="1"/>
</dbReference>
<sequence length="497" mass="54013">MYLRPILRQSLKHHFIKTMATSAQFDAIIIGSGQGGTPLARAFAEANHKTALIERQHIGGCCVNEGCTPTKTLIASGRVAYLARRGPDYGVRMPGLEDGRNEVAIDMAKVRRRKRDIVHSFRASNENSTKNAGVDVLMGEASFVDERTLSVAMGDGSKRVVSGEKIVINTGCRPAAPTLDGLERIPRARVLDSTSIMELGEVPEHLIVVGGGYIGVEFGQLFRRLGARVTILHRGPQLLPREDKELADMLLDIFQEDGIAVYLKTTPIRISTSSEQSFDVSIVTSQGNEVVNGATHILLATGRVPNSDRLNTEGAGIKTDRAGYVVTNEFLQTSAPSIYAMGDIKGPPAFTHISYDDFRVLGSSLLSSSTLPSRLSVKDRLVPYVAYTDPQFAHVGLHEHEARGKFPDRKIMTALMPMNYVARALETEESRGAMKAVVDGESGTILGFSCLGAEGGELMSAVQMAMVGKLSYQKLQHAVFAHPTFAESLNNLWGFLR</sequence>
<dbReference type="InterPro" id="IPR036188">
    <property type="entry name" value="FAD/NAD-bd_sf"/>
</dbReference>
<evidence type="ECO:0000256" key="3">
    <source>
        <dbReference type="ARBA" id="ARBA00022827"/>
    </source>
</evidence>
<dbReference type="GO" id="GO:0050660">
    <property type="term" value="F:flavin adenine dinucleotide binding"/>
    <property type="evidence" value="ECO:0007669"/>
    <property type="project" value="TreeGrafter"/>
</dbReference>